<gene>
    <name evidence="1" type="ORF">CVT25_001606</name>
</gene>
<organism evidence="1 2">
    <name type="scientific">Psilocybe cyanescens</name>
    <dbReference type="NCBI Taxonomy" id="93625"/>
    <lineage>
        <taxon>Eukaryota</taxon>
        <taxon>Fungi</taxon>
        <taxon>Dikarya</taxon>
        <taxon>Basidiomycota</taxon>
        <taxon>Agaricomycotina</taxon>
        <taxon>Agaricomycetes</taxon>
        <taxon>Agaricomycetidae</taxon>
        <taxon>Agaricales</taxon>
        <taxon>Agaricineae</taxon>
        <taxon>Strophariaceae</taxon>
        <taxon>Psilocybe</taxon>
    </lineage>
</organism>
<dbReference type="AlphaFoldDB" id="A0A409WPZ7"/>
<keyword evidence="2" id="KW-1185">Reference proteome</keyword>
<evidence type="ECO:0000313" key="1">
    <source>
        <dbReference type="EMBL" id="PPQ80572.1"/>
    </source>
</evidence>
<dbReference type="Proteomes" id="UP000283269">
    <property type="component" value="Unassembled WGS sequence"/>
</dbReference>
<proteinExistence type="predicted"/>
<reference evidence="1 2" key="1">
    <citation type="journal article" date="2018" name="Evol. Lett.">
        <title>Horizontal gene cluster transfer increased hallucinogenic mushroom diversity.</title>
        <authorList>
            <person name="Reynolds H.T."/>
            <person name="Vijayakumar V."/>
            <person name="Gluck-Thaler E."/>
            <person name="Korotkin H.B."/>
            <person name="Matheny P.B."/>
            <person name="Slot J.C."/>
        </authorList>
    </citation>
    <scope>NUCLEOTIDE SEQUENCE [LARGE SCALE GENOMIC DNA]</scope>
    <source>
        <strain evidence="1 2">2631</strain>
    </source>
</reference>
<accession>A0A409WPZ7</accession>
<dbReference type="InParanoid" id="A0A409WPZ7"/>
<evidence type="ECO:0000313" key="2">
    <source>
        <dbReference type="Proteomes" id="UP000283269"/>
    </source>
</evidence>
<comment type="caution">
    <text evidence="1">The sequence shown here is derived from an EMBL/GenBank/DDBJ whole genome shotgun (WGS) entry which is preliminary data.</text>
</comment>
<dbReference type="EMBL" id="NHYD01003321">
    <property type="protein sequence ID" value="PPQ80572.1"/>
    <property type="molecule type" value="Genomic_DNA"/>
</dbReference>
<protein>
    <submittedName>
        <fullName evidence="1">Uncharacterized protein</fullName>
    </submittedName>
</protein>
<name>A0A409WPZ7_PSICY</name>
<dbReference type="OrthoDB" id="2748218at2759"/>
<sequence>MDGMTTVYTPYYIPLNRSILIFFPSCPSSAFPVFGTSATAHDTPPVDIIDNQGSQSEAYVVQVKIKQAHDNEFKELSTFFLAQYDITKAVESVLFAHIFAIVPPEICIEGDGYILRGKRTHWVYGQTLKLRWGQEHVRPCQDKWMFIFELANLESANENICALNTP</sequence>